<protein>
    <submittedName>
        <fullName evidence="1">Uncharacterized protein</fullName>
    </submittedName>
</protein>
<dbReference type="AlphaFoldDB" id="A0A6C0I9V9"/>
<organism evidence="1">
    <name type="scientific">viral metagenome</name>
    <dbReference type="NCBI Taxonomy" id="1070528"/>
    <lineage>
        <taxon>unclassified sequences</taxon>
        <taxon>metagenomes</taxon>
        <taxon>organismal metagenomes</taxon>
    </lineage>
</organism>
<accession>A0A6C0I9V9</accession>
<reference evidence="1" key="1">
    <citation type="journal article" date="2020" name="Nature">
        <title>Giant virus diversity and host interactions through global metagenomics.</title>
        <authorList>
            <person name="Schulz F."/>
            <person name="Roux S."/>
            <person name="Paez-Espino D."/>
            <person name="Jungbluth S."/>
            <person name="Walsh D.A."/>
            <person name="Denef V.J."/>
            <person name="McMahon K.D."/>
            <person name="Konstantinidis K.T."/>
            <person name="Eloe-Fadrosh E.A."/>
            <person name="Kyrpides N.C."/>
            <person name="Woyke T."/>
        </authorList>
    </citation>
    <scope>NUCLEOTIDE SEQUENCE</scope>
    <source>
        <strain evidence="1">GVMAG-M-3300023184-53</strain>
    </source>
</reference>
<name>A0A6C0I9V9_9ZZZZ</name>
<sequence>MEPATRKSTRERKAPITLAAEQAAEIAKRPKKTQSIEDFVFFLPEEPCPPETRPEVQTNNNPININLDLYNVFRENYGINTPEDIFNLWGININEPFGMIRYVLKQFKWIICFYLLMYLDYLHDFHSVRTPINQNHIDNNKRIRHAMTKLLIENITQLCNSYFIQNNLAGTFDNIIDCIFGEIQLDDYIPANISPTWYNQYYESRNANFIVDSKIYELLANLNTKNFINVSSDGDIKIWTEYCRVIMGVQKVRFNRFEKSNYLPTDIPTIDQDICFSNRYNPSMMHPHGTNGIMVTPEDIRTSNFPYLITVDSVQSTSKWTPMTRMIYNTIKKDRNEVIYISSIIDQIDGAATNNPIKSSLQRICSNRIKIRNDLGPLNFNLNFNLNGQQLIPMMNYSIRQGNFTINKYFNIIEQPLVYDNFSTISLSDVLSRMYTFNFSHQYTPFKTLLDFSKIIFFHNQINNSINLHTLMVFNDIIAADIGSIFIRGAGLEQANLNPEEEARANIYDKQYTYFLRSYILREIFNQKHPGTLTTPYMSNRQVVNPGAFGKKRIGKSQISLREINKMLGYLNKF</sequence>
<proteinExistence type="predicted"/>
<dbReference type="EMBL" id="MN740137">
    <property type="protein sequence ID" value="QHT89185.1"/>
    <property type="molecule type" value="Genomic_DNA"/>
</dbReference>
<evidence type="ECO:0000313" key="1">
    <source>
        <dbReference type="EMBL" id="QHT89185.1"/>
    </source>
</evidence>